<keyword evidence="2" id="KW-0677">Repeat</keyword>
<sequence length="125" mass="13356">SGATLNGDTQCIQIEITEDDIYEEDEVFIFQISSVMPSSAAVIGSPMQVTKTIQDNGDAEVEFVMTEYSINEEAGSIGICVNSGVTQGFETDLVVGFMATDGKATVLDDTEFSSVLFSLTFPDTS</sequence>
<reference evidence="5" key="1">
    <citation type="submission" date="2023-03" db="EMBL/GenBank/DDBJ databases">
        <authorList>
            <person name="Steffen K."/>
            <person name="Cardenas P."/>
        </authorList>
    </citation>
    <scope>NUCLEOTIDE SEQUENCE</scope>
</reference>
<keyword evidence="6" id="KW-1185">Reference proteome</keyword>
<organism evidence="5 6">
    <name type="scientific">Geodia barretti</name>
    <name type="common">Barrett's horny sponge</name>
    <dbReference type="NCBI Taxonomy" id="519541"/>
    <lineage>
        <taxon>Eukaryota</taxon>
        <taxon>Metazoa</taxon>
        <taxon>Porifera</taxon>
        <taxon>Demospongiae</taxon>
        <taxon>Heteroscleromorpha</taxon>
        <taxon>Tetractinellida</taxon>
        <taxon>Astrophorina</taxon>
        <taxon>Geodiidae</taxon>
        <taxon>Geodia</taxon>
    </lineage>
</organism>
<evidence type="ECO:0000256" key="3">
    <source>
        <dbReference type="ARBA" id="ARBA00022837"/>
    </source>
</evidence>
<accession>A0AA35SL93</accession>
<dbReference type="EMBL" id="CASHTH010002501">
    <property type="protein sequence ID" value="CAI8030781.1"/>
    <property type="molecule type" value="Genomic_DNA"/>
</dbReference>
<dbReference type="InterPro" id="IPR003644">
    <property type="entry name" value="Calx_beta"/>
</dbReference>
<feature type="non-terminal residue" evidence="5">
    <location>
        <position position="125"/>
    </location>
</feature>
<dbReference type="AlphaFoldDB" id="A0AA35SL93"/>
<comment type="caution">
    <text evidence="5">The sequence shown here is derived from an EMBL/GenBank/DDBJ whole genome shotgun (WGS) entry which is preliminary data.</text>
</comment>
<protein>
    <recommendedName>
        <fullName evidence="4">Calx-beta domain-containing protein</fullName>
    </recommendedName>
</protein>
<evidence type="ECO:0000256" key="2">
    <source>
        <dbReference type="ARBA" id="ARBA00022737"/>
    </source>
</evidence>
<keyword evidence="1" id="KW-0732">Signal</keyword>
<dbReference type="SUPFAM" id="SSF141072">
    <property type="entry name" value="CalX-like"/>
    <property type="match status" value="1"/>
</dbReference>
<evidence type="ECO:0000313" key="6">
    <source>
        <dbReference type="Proteomes" id="UP001174909"/>
    </source>
</evidence>
<evidence type="ECO:0000313" key="5">
    <source>
        <dbReference type="EMBL" id="CAI8030781.1"/>
    </source>
</evidence>
<proteinExistence type="predicted"/>
<dbReference type="GO" id="GO:0016020">
    <property type="term" value="C:membrane"/>
    <property type="evidence" value="ECO:0007669"/>
    <property type="project" value="InterPro"/>
</dbReference>
<dbReference type="Gene3D" id="2.60.40.2030">
    <property type="match status" value="1"/>
</dbReference>
<dbReference type="Proteomes" id="UP001174909">
    <property type="component" value="Unassembled WGS sequence"/>
</dbReference>
<evidence type="ECO:0000256" key="1">
    <source>
        <dbReference type="ARBA" id="ARBA00022729"/>
    </source>
</evidence>
<gene>
    <name evidence="5" type="ORF">GBAR_LOCUS17467</name>
</gene>
<feature type="domain" description="Calx-beta" evidence="4">
    <location>
        <begin position="8"/>
        <end position="56"/>
    </location>
</feature>
<dbReference type="InterPro" id="IPR038081">
    <property type="entry name" value="CalX-like_sf"/>
</dbReference>
<keyword evidence="3" id="KW-0106">Calcium</keyword>
<feature type="non-terminal residue" evidence="5">
    <location>
        <position position="1"/>
    </location>
</feature>
<name>A0AA35SL93_GEOBA</name>
<evidence type="ECO:0000259" key="4">
    <source>
        <dbReference type="Pfam" id="PF03160"/>
    </source>
</evidence>
<dbReference type="Pfam" id="PF03160">
    <property type="entry name" value="Calx-beta"/>
    <property type="match status" value="1"/>
</dbReference>
<dbReference type="GO" id="GO:0007154">
    <property type="term" value="P:cell communication"/>
    <property type="evidence" value="ECO:0007669"/>
    <property type="project" value="InterPro"/>
</dbReference>